<feature type="compositionally biased region" description="Basic and acidic residues" evidence="1">
    <location>
        <begin position="73"/>
        <end position="88"/>
    </location>
</feature>
<evidence type="ECO:0000313" key="4">
    <source>
        <dbReference type="EMBL" id="CAF4415100.1"/>
    </source>
</evidence>
<feature type="transmembrane region" description="Helical" evidence="2">
    <location>
        <begin position="117"/>
        <end position="138"/>
    </location>
</feature>
<evidence type="ECO:0000313" key="5">
    <source>
        <dbReference type="Proteomes" id="UP000663829"/>
    </source>
</evidence>
<gene>
    <name evidence="3" type="ORF">GPM918_LOCUS39372</name>
    <name evidence="4" type="ORF">SRO942_LOCUS40239</name>
</gene>
<dbReference type="AlphaFoldDB" id="A0A815X2N2"/>
<keyword evidence="2" id="KW-0812">Transmembrane</keyword>
<evidence type="ECO:0000256" key="1">
    <source>
        <dbReference type="SAM" id="MobiDB-lite"/>
    </source>
</evidence>
<feature type="non-terminal residue" evidence="3">
    <location>
        <position position="1"/>
    </location>
</feature>
<keyword evidence="5" id="KW-1185">Reference proteome</keyword>
<name>A0A815X2N2_9BILA</name>
<evidence type="ECO:0000256" key="2">
    <source>
        <dbReference type="SAM" id="Phobius"/>
    </source>
</evidence>
<dbReference type="Proteomes" id="UP000663829">
    <property type="component" value="Unassembled WGS sequence"/>
</dbReference>
<accession>A0A815X2N2</accession>
<reference evidence="3" key="1">
    <citation type="submission" date="2021-02" db="EMBL/GenBank/DDBJ databases">
        <authorList>
            <person name="Nowell W R."/>
        </authorList>
    </citation>
    <scope>NUCLEOTIDE SEQUENCE</scope>
</reference>
<dbReference type="EMBL" id="CAJNOQ010027491">
    <property type="protein sequence ID" value="CAF1553977.1"/>
    <property type="molecule type" value="Genomic_DNA"/>
</dbReference>
<dbReference type="Proteomes" id="UP000681722">
    <property type="component" value="Unassembled WGS sequence"/>
</dbReference>
<proteinExistence type="predicted"/>
<dbReference type="EMBL" id="CAJOBC010093186">
    <property type="protein sequence ID" value="CAF4415100.1"/>
    <property type="molecule type" value="Genomic_DNA"/>
</dbReference>
<keyword evidence="2" id="KW-0472">Membrane</keyword>
<protein>
    <submittedName>
        <fullName evidence="3">Uncharacterized protein</fullName>
    </submittedName>
</protein>
<feature type="region of interest" description="Disordered" evidence="1">
    <location>
        <begin position="37"/>
        <end position="88"/>
    </location>
</feature>
<organism evidence="3 5">
    <name type="scientific">Didymodactylos carnosus</name>
    <dbReference type="NCBI Taxonomy" id="1234261"/>
    <lineage>
        <taxon>Eukaryota</taxon>
        <taxon>Metazoa</taxon>
        <taxon>Spiralia</taxon>
        <taxon>Gnathifera</taxon>
        <taxon>Rotifera</taxon>
        <taxon>Eurotatoria</taxon>
        <taxon>Bdelloidea</taxon>
        <taxon>Philodinida</taxon>
        <taxon>Philodinidae</taxon>
        <taxon>Didymodactylos</taxon>
    </lineage>
</organism>
<keyword evidence="2" id="KW-1133">Transmembrane helix</keyword>
<comment type="caution">
    <text evidence="3">The sequence shown here is derived from an EMBL/GenBank/DDBJ whole genome shotgun (WGS) entry which is preliminary data.</text>
</comment>
<sequence>SCGLDVSNDDHSSDHTLSLNIDECSVHGIHRRRGFGGGAARRPVLPHDHNLSDEDERDEQRSLCGGALSQIEGKTDPDAQSEVDRRELMESNTLENLDDYNDIREWGENRMSYRKKFIIMAGFILLCICCLIDLKMFFSKKVKII</sequence>
<evidence type="ECO:0000313" key="3">
    <source>
        <dbReference type="EMBL" id="CAF1553977.1"/>
    </source>
</evidence>